<feature type="compositionally biased region" description="Low complexity" evidence="1">
    <location>
        <begin position="183"/>
        <end position="195"/>
    </location>
</feature>
<evidence type="ECO:0000313" key="2">
    <source>
        <dbReference type="EMBL" id="GFR41796.1"/>
    </source>
</evidence>
<proteinExistence type="predicted"/>
<feature type="non-terminal residue" evidence="2">
    <location>
        <position position="1"/>
    </location>
</feature>
<dbReference type="SUPFAM" id="SSF50978">
    <property type="entry name" value="WD40 repeat-like"/>
    <property type="match status" value="1"/>
</dbReference>
<name>A0AAD3HIH0_9CHLO</name>
<evidence type="ECO:0000313" key="3">
    <source>
        <dbReference type="Proteomes" id="UP001054857"/>
    </source>
</evidence>
<reference evidence="2 3" key="1">
    <citation type="journal article" date="2021" name="Sci. Rep.">
        <title>Genome sequencing of the multicellular alga Astrephomene provides insights into convergent evolution of germ-soma differentiation.</title>
        <authorList>
            <person name="Yamashita S."/>
            <person name="Yamamoto K."/>
            <person name="Matsuzaki R."/>
            <person name="Suzuki S."/>
            <person name="Yamaguchi H."/>
            <person name="Hirooka S."/>
            <person name="Minakuchi Y."/>
            <person name="Miyagishima S."/>
            <person name="Kawachi M."/>
            <person name="Toyoda A."/>
            <person name="Nozaki H."/>
        </authorList>
    </citation>
    <scope>NUCLEOTIDE SEQUENCE [LARGE SCALE GENOMIC DNA]</scope>
    <source>
        <strain evidence="2 3">NIES-4017</strain>
    </source>
</reference>
<accession>A0AAD3HIH0</accession>
<dbReference type="EMBL" id="BMAR01000002">
    <property type="protein sequence ID" value="GFR41796.1"/>
    <property type="molecule type" value="Genomic_DNA"/>
</dbReference>
<feature type="non-terminal residue" evidence="2">
    <location>
        <position position="457"/>
    </location>
</feature>
<protein>
    <submittedName>
        <fullName evidence="2">Uncharacterized protein</fullName>
    </submittedName>
</protein>
<comment type="caution">
    <text evidence="2">The sequence shown here is derived from an EMBL/GenBank/DDBJ whole genome shotgun (WGS) entry which is preliminary data.</text>
</comment>
<gene>
    <name evidence="2" type="ORF">Agub_g2562</name>
</gene>
<dbReference type="Proteomes" id="UP001054857">
    <property type="component" value="Unassembled WGS sequence"/>
</dbReference>
<feature type="region of interest" description="Disordered" evidence="1">
    <location>
        <begin position="183"/>
        <end position="206"/>
    </location>
</feature>
<dbReference type="AlphaFoldDB" id="A0AAD3HIH0"/>
<organism evidence="2 3">
    <name type="scientific">Astrephomene gubernaculifera</name>
    <dbReference type="NCBI Taxonomy" id="47775"/>
    <lineage>
        <taxon>Eukaryota</taxon>
        <taxon>Viridiplantae</taxon>
        <taxon>Chlorophyta</taxon>
        <taxon>core chlorophytes</taxon>
        <taxon>Chlorophyceae</taxon>
        <taxon>CS clade</taxon>
        <taxon>Chlamydomonadales</taxon>
        <taxon>Astrephomenaceae</taxon>
        <taxon>Astrephomene</taxon>
    </lineage>
</organism>
<dbReference type="InterPro" id="IPR036322">
    <property type="entry name" value="WD40_repeat_dom_sf"/>
</dbReference>
<keyword evidence="3" id="KW-1185">Reference proteome</keyword>
<evidence type="ECO:0000256" key="1">
    <source>
        <dbReference type="SAM" id="MobiDB-lite"/>
    </source>
</evidence>
<sequence length="457" mass="45818">EGLSAPLANGGGEVPPTCLKPRSRSWTEQQQARWRHMTRDLSGSGGGSSGGSSGDCWYSLDGHSASSSAGGYCCDGPSGSCGGGGHARLVDRSVTALVYDGSGSRLFAASCGAVAGWALRQLEQPERVPTLHPPTCLLIAPEDYGHRSGSGGGSCTRSSSSSGSPVRGSSGCGCMLSADPATHASCSSSRSTSTAVDGAGSNKNRVAANTKHTTIAYAVDNASGGMRDANPNNPAAAVGAIDTSTGFASCRPRRHFRRSSAAPHPPTVSSLAISHSGTHLAFALADGAVHLTMYATSAATATAVAVAAAAASIGSGALPGGCHLVPRAACVRLLPPGPQPSLQAAGHTQPGTATQLAFTRDERRLMVLGLGLRPGVESDVEVGDGRRQRRSPVASRLAEVEAVEEEGGCTGGGGERHVSGASGGTRGVLEVEAEAAVGGVVRYVLHCFPLTGEEGAG</sequence>
<feature type="region of interest" description="Disordered" evidence="1">
    <location>
        <begin position="1"/>
        <end position="50"/>
    </location>
</feature>
<feature type="region of interest" description="Disordered" evidence="1">
    <location>
        <begin position="404"/>
        <end position="423"/>
    </location>
</feature>